<evidence type="ECO:0000256" key="6">
    <source>
        <dbReference type="ARBA" id="ARBA00023186"/>
    </source>
</evidence>
<dbReference type="Pfam" id="PF10165">
    <property type="entry name" value="Ric8"/>
    <property type="match status" value="1"/>
</dbReference>
<reference evidence="8 9" key="1">
    <citation type="journal article" date="2016" name="Nat. Commun.">
        <title>Extremotolerant tardigrade genome and improved radiotolerance of human cultured cells by tardigrade-unique protein.</title>
        <authorList>
            <person name="Hashimoto T."/>
            <person name="Horikawa D.D."/>
            <person name="Saito Y."/>
            <person name="Kuwahara H."/>
            <person name="Kozuka-Hata H."/>
            <person name="Shin-I T."/>
            <person name="Minakuchi Y."/>
            <person name="Ohishi K."/>
            <person name="Motoyama A."/>
            <person name="Aizu T."/>
            <person name="Enomoto A."/>
            <person name="Kondo K."/>
            <person name="Tanaka S."/>
            <person name="Hara Y."/>
            <person name="Koshikawa S."/>
            <person name="Sagara H."/>
            <person name="Miura T."/>
            <person name="Yokobori S."/>
            <person name="Miyagawa K."/>
            <person name="Suzuki Y."/>
            <person name="Kubo T."/>
            <person name="Oyama M."/>
            <person name="Kohara Y."/>
            <person name="Fujiyama A."/>
            <person name="Arakawa K."/>
            <person name="Katayama T."/>
            <person name="Toyoda A."/>
            <person name="Kunieda T."/>
        </authorList>
    </citation>
    <scope>NUCLEOTIDE SEQUENCE [LARGE SCALE GENOMIC DNA]</scope>
    <source>
        <strain evidence="8 9">YOKOZUNA-1</strain>
    </source>
</reference>
<dbReference type="InterPro" id="IPR012337">
    <property type="entry name" value="RNaseH-like_sf"/>
</dbReference>
<sequence>MAANPGKIMVIDTETSGLPPKAAPTSLRAWAKCRMLEIAWHVYRHDGTLDHEQTYLVKPTFKNEVPWGALRVHGINRAKAMAEGHPIDMVLNALASALVGVTRLVGHNIHFDFRVIHAEICRHKHQHLMGHWPSLPMSCTMRESARVTGKKRWQKLTDLFHHFFGEEPKGVLHRALADVAACARIYFHMNNREVRISPLAPAVPAASQPAAARGGRSIIRKVITKVTKGTAKKVTRKIKIKHEEPQAQVEQHGSVPEGADKAAMDKLLNFLQATTSTSADMLTTILAALAKAAKAKPADRAYLKLKISWLTLDENSLRNKICFLLTSNVGSVRHHAGDLLFTLCDQNDMWKAYFRPSLLVITVLSEVVQYVHRHSLSVSYILFCSARSGSVRGR</sequence>
<dbReference type="InterPro" id="IPR036397">
    <property type="entry name" value="RNaseH_sf"/>
</dbReference>
<dbReference type="GO" id="GO:0008408">
    <property type="term" value="F:3'-5' exonuclease activity"/>
    <property type="evidence" value="ECO:0007669"/>
    <property type="project" value="TreeGrafter"/>
</dbReference>
<dbReference type="AlphaFoldDB" id="A0A1D1VR46"/>
<dbReference type="GO" id="GO:0005085">
    <property type="term" value="F:guanyl-nucleotide exchange factor activity"/>
    <property type="evidence" value="ECO:0007669"/>
    <property type="project" value="UniProtKB-KW"/>
</dbReference>
<keyword evidence="4" id="KW-0378">Hydrolase</keyword>
<dbReference type="CDD" id="cd06127">
    <property type="entry name" value="DEDDh"/>
    <property type="match status" value="1"/>
</dbReference>
<dbReference type="Gene3D" id="3.30.420.10">
    <property type="entry name" value="Ribonuclease H-like superfamily/Ribonuclease H"/>
    <property type="match status" value="1"/>
</dbReference>
<name>A0A1D1VR46_RAMVA</name>
<evidence type="ECO:0000256" key="1">
    <source>
        <dbReference type="ARBA" id="ARBA00009049"/>
    </source>
</evidence>
<dbReference type="EMBL" id="BDGG01000008">
    <property type="protein sequence ID" value="GAV02663.1"/>
    <property type="molecule type" value="Genomic_DNA"/>
</dbReference>
<dbReference type="Proteomes" id="UP000186922">
    <property type="component" value="Unassembled WGS sequence"/>
</dbReference>
<dbReference type="SMART" id="SM00479">
    <property type="entry name" value="EXOIII"/>
    <property type="match status" value="1"/>
</dbReference>
<evidence type="ECO:0000313" key="9">
    <source>
        <dbReference type="Proteomes" id="UP000186922"/>
    </source>
</evidence>
<dbReference type="InterPro" id="IPR019318">
    <property type="entry name" value="Gua_nucleotide_exch_fac_Ric8"/>
</dbReference>
<evidence type="ECO:0000256" key="5">
    <source>
        <dbReference type="ARBA" id="ARBA00022839"/>
    </source>
</evidence>
<protein>
    <recommendedName>
        <fullName evidence="7">Exonuclease domain-containing protein</fullName>
    </recommendedName>
</protein>
<dbReference type="PANTHER" id="PTHR30231">
    <property type="entry name" value="DNA POLYMERASE III SUBUNIT EPSILON"/>
    <property type="match status" value="1"/>
</dbReference>
<evidence type="ECO:0000256" key="2">
    <source>
        <dbReference type="ARBA" id="ARBA00022658"/>
    </source>
</evidence>
<keyword evidence="6" id="KW-0143">Chaperone</keyword>
<keyword evidence="9" id="KW-1185">Reference proteome</keyword>
<accession>A0A1D1VR46</accession>
<proteinExistence type="inferred from homology"/>
<dbReference type="InterPro" id="IPR013520">
    <property type="entry name" value="Ribonucl_H"/>
</dbReference>
<evidence type="ECO:0000313" key="8">
    <source>
        <dbReference type="EMBL" id="GAV02663.1"/>
    </source>
</evidence>
<comment type="caution">
    <text evidence="8">The sequence shown here is derived from an EMBL/GenBank/DDBJ whole genome shotgun (WGS) entry which is preliminary data.</text>
</comment>
<comment type="similarity">
    <text evidence="1">Belongs to the synembryn family.</text>
</comment>
<dbReference type="GO" id="GO:0003676">
    <property type="term" value="F:nucleic acid binding"/>
    <property type="evidence" value="ECO:0007669"/>
    <property type="project" value="InterPro"/>
</dbReference>
<organism evidence="8 9">
    <name type="scientific">Ramazzottius varieornatus</name>
    <name type="common">Water bear</name>
    <name type="synonym">Tardigrade</name>
    <dbReference type="NCBI Taxonomy" id="947166"/>
    <lineage>
        <taxon>Eukaryota</taxon>
        <taxon>Metazoa</taxon>
        <taxon>Ecdysozoa</taxon>
        <taxon>Tardigrada</taxon>
        <taxon>Eutardigrada</taxon>
        <taxon>Parachela</taxon>
        <taxon>Hypsibioidea</taxon>
        <taxon>Ramazzottiidae</taxon>
        <taxon>Ramazzottius</taxon>
    </lineage>
</organism>
<evidence type="ECO:0000256" key="3">
    <source>
        <dbReference type="ARBA" id="ARBA00022722"/>
    </source>
</evidence>
<feature type="domain" description="Exonuclease" evidence="7">
    <location>
        <begin position="7"/>
        <end position="195"/>
    </location>
</feature>
<gene>
    <name evidence="8" type="primary">RvY_13200-1</name>
    <name evidence="8" type="synonym">RvY_13200.1</name>
    <name evidence="8" type="ORF">RvY_13200</name>
</gene>
<dbReference type="PANTHER" id="PTHR30231:SF4">
    <property type="entry name" value="PROTEIN NEN2"/>
    <property type="match status" value="1"/>
</dbReference>
<keyword evidence="5" id="KW-0269">Exonuclease</keyword>
<evidence type="ECO:0000256" key="4">
    <source>
        <dbReference type="ARBA" id="ARBA00022801"/>
    </source>
</evidence>
<evidence type="ECO:0000259" key="7">
    <source>
        <dbReference type="SMART" id="SM00479"/>
    </source>
</evidence>
<dbReference type="Pfam" id="PF00929">
    <property type="entry name" value="RNase_T"/>
    <property type="match status" value="1"/>
</dbReference>
<dbReference type="OrthoDB" id="5585685at2759"/>
<keyword evidence="2" id="KW-0344">Guanine-nucleotide releasing factor</keyword>
<dbReference type="SUPFAM" id="SSF53098">
    <property type="entry name" value="Ribonuclease H-like"/>
    <property type="match status" value="1"/>
</dbReference>
<keyword evidence="3" id="KW-0540">Nuclease</keyword>